<comment type="catalytic activity">
    <reaction evidence="9">
        <text>N(4)-(alpha-D-Man-(1-&gt;2)-alpha-D-Man-(1-&gt;2)-alpha-D-Man-(1-&gt;3)-[alpha-D-Man-(1-&gt;3)-[alpha-D-Man-(1-&gt;2)-alpha-D-Man-(1-&gt;6)]-alpha-D-Man-(1-&gt;6)]-beta-D-Man-(1-&gt;4)-beta-D-GlcNAc-(1-&gt;4)-beta-D-GlcNAc)-L-asparaginyl-[protein] (N-glucan mannose isomer 8A1,2,3B1,3) + 3 H2O = N(4)-(alpha-D-Man-(1-&gt;3)-[alpha-D-Man-(1-&gt;3)-[alpha-D-Man-(1-&gt;6)]-alpha-D-Man-(1-&gt;6)]-beta-D-Man-(1-&gt;4)-beta-D-GlcNAc-(1-&gt;4)-beta-D-GlcNAc)-L-asparaginyl-[protein] (N-glucan mannose isomer 5A1,2) + 3 beta-D-mannose</text>
        <dbReference type="Rhea" id="RHEA:56028"/>
        <dbReference type="Rhea" id="RHEA-COMP:14358"/>
        <dbReference type="Rhea" id="RHEA-COMP:14367"/>
        <dbReference type="ChEBI" id="CHEBI:15377"/>
        <dbReference type="ChEBI" id="CHEBI:28563"/>
        <dbReference type="ChEBI" id="CHEBI:59087"/>
        <dbReference type="ChEBI" id="CHEBI:60628"/>
        <dbReference type="EC" id="3.2.1.113"/>
    </reaction>
</comment>
<dbReference type="PANTHER" id="PTHR11742:SF101">
    <property type="entry name" value="MANNOSYL-OLIGOSACCHARIDE ALPHA-1,2-MANNOSIDASE 1B"/>
    <property type="match status" value="1"/>
</dbReference>
<evidence type="ECO:0000256" key="8">
    <source>
        <dbReference type="ARBA" id="ARBA00023295"/>
    </source>
</evidence>
<evidence type="ECO:0000256" key="9">
    <source>
        <dbReference type="ARBA" id="ARBA00047669"/>
    </source>
</evidence>
<evidence type="ECO:0000256" key="2">
    <source>
        <dbReference type="ARBA" id="ARBA00004922"/>
    </source>
</evidence>
<protein>
    <recommendedName>
        <fullName evidence="14">alpha-1,2-Mannosidase</fullName>
        <ecNumber evidence="14">3.2.1.-</ecNumber>
    </recommendedName>
</protein>
<dbReference type="InterPro" id="IPR012341">
    <property type="entry name" value="6hp_glycosidase-like_sf"/>
</dbReference>
<dbReference type="GO" id="GO:0005975">
    <property type="term" value="P:carbohydrate metabolic process"/>
    <property type="evidence" value="ECO:0007669"/>
    <property type="project" value="InterPro"/>
</dbReference>
<dbReference type="PRINTS" id="PR00747">
    <property type="entry name" value="GLYHDRLASE47"/>
</dbReference>
<sequence>MVQFARPLDITLLLSTCAASALAGQVQLPNILLPPSAAVVQAEVKQIFIDSYNAYRKFAFGHDDLLPVSAGFSDGRNGWGASIVDAMPTMFIMGLDDFFNEALNYTSTIDFSESQVDSETVRFFPFSVFETTIRYVGGLLSAYELSGKQHQVFVDKAKQVADKMAFAWRTHPNQTIPFGEIWFNNNSAVVDTSNIAEAGTLDIEWSRLTLYTGNKTYTDLTEGSVRSIAKLATPLPGLAPQGIDPSSNTFVGNYLPLTTEEDMGRGSDSYFEYLIKYARITNSNDDLADTWHAAVDSSIQNMARRSTVGNHLYISDWDDGELIHVGSHLECFHGGNWIFGGHLLNNQTIINYGLDLVDACWNTYASTATGIGPEVFFFLANDEFNGNGLPSTPAQKQFYNEHGFWITASDYILRPEVLESNFYAFRSTGDEKYLERAASAVASLNKYLPQKSGGFAGLNDVDDPNGGFIDDQESFWFAEVLKYLYLTFDDPEHISLNDYVFNTEGQPFQAPPAKSQYGSGKPATVDGKFVSKSGLPLPAISPNPFLPTPLPTPTSA</sequence>
<keyword evidence="12" id="KW-0106">Calcium</keyword>
<feature type="chain" id="PRO_5034998640" description="alpha-1,2-Mannosidase" evidence="16">
    <location>
        <begin position="24"/>
        <end position="556"/>
    </location>
</feature>
<organism evidence="17 18">
    <name type="scientific">Collybiopsis confluens</name>
    <dbReference type="NCBI Taxonomy" id="2823264"/>
    <lineage>
        <taxon>Eukaryota</taxon>
        <taxon>Fungi</taxon>
        <taxon>Dikarya</taxon>
        <taxon>Basidiomycota</taxon>
        <taxon>Agaricomycotina</taxon>
        <taxon>Agaricomycetes</taxon>
        <taxon>Agaricomycetidae</taxon>
        <taxon>Agaricales</taxon>
        <taxon>Marasmiineae</taxon>
        <taxon>Omphalotaceae</taxon>
        <taxon>Collybiopsis</taxon>
    </lineage>
</organism>
<keyword evidence="4 16" id="KW-0732">Signal</keyword>
<evidence type="ECO:0000256" key="5">
    <source>
        <dbReference type="ARBA" id="ARBA00022801"/>
    </source>
</evidence>
<dbReference type="Proteomes" id="UP000518752">
    <property type="component" value="Unassembled WGS sequence"/>
</dbReference>
<feature type="active site" evidence="11">
    <location>
        <position position="268"/>
    </location>
</feature>
<accession>A0A8H5MDE7</accession>
<keyword evidence="8 14" id="KW-0326">Glycosidase</keyword>
<feature type="disulfide bond" evidence="13">
    <location>
        <begin position="331"/>
        <end position="360"/>
    </location>
</feature>
<dbReference type="SUPFAM" id="SSF48225">
    <property type="entry name" value="Seven-hairpin glycosidases"/>
    <property type="match status" value="1"/>
</dbReference>
<feature type="active site" description="Proton donor" evidence="11">
    <location>
        <position position="130"/>
    </location>
</feature>
<evidence type="ECO:0000256" key="7">
    <source>
        <dbReference type="ARBA" id="ARBA00023180"/>
    </source>
</evidence>
<dbReference type="GO" id="GO:0004571">
    <property type="term" value="F:mannosyl-oligosaccharide 1,2-alpha-mannosidase activity"/>
    <property type="evidence" value="ECO:0007669"/>
    <property type="project" value="UniProtKB-EC"/>
</dbReference>
<dbReference type="InterPro" id="IPR036026">
    <property type="entry name" value="Seven-hairpin_glycosidases"/>
</dbReference>
<dbReference type="GO" id="GO:0005509">
    <property type="term" value="F:calcium ion binding"/>
    <property type="evidence" value="ECO:0007669"/>
    <property type="project" value="InterPro"/>
</dbReference>
<evidence type="ECO:0000313" key="18">
    <source>
        <dbReference type="Proteomes" id="UP000518752"/>
    </source>
</evidence>
<comment type="caution">
    <text evidence="17">The sequence shown here is derived from an EMBL/GenBank/DDBJ whole genome shotgun (WGS) entry which is preliminary data.</text>
</comment>
<feature type="active site" evidence="11">
    <location>
        <position position="416"/>
    </location>
</feature>
<evidence type="ECO:0000256" key="10">
    <source>
        <dbReference type="ARBA" id="ARBA00048605"/>
    </source>
</evidence>
<keyword evidence="5 14" id="KW-0378">Hydrolase</keyword>
<feature type="region of interest" description="Disordered" evidence="15">
    <location>
        <begin position="535"/>
        <end position="556"/>
    </location>
</feature>
<dbReference type="EMBL" id="JAACJN010000021">
    <property type="protein sequence ID" value="KAF5389586.1"/>
    <property type="molecule type" value="Genomic_DNA"/>
</dbReference>
<keyword evidence="6 13" id="KW-1015">Disulfide bond</keyword>
<evidence type="ECO:0000256" key="6">
    <source>
        <dbReference type="ARBA" id="ARBA00023157"/>
    </source>
</evidence>
<comment type="cofactor">
    <cofactor evidence="1 12">
        <name>Ca(2+)</name>
        <dbReference type="ChEBI" id="CHEBI:29108"/>
    </cofactor>
</comment>
<keyword evidence="12" id="KW-0479">Metal-binding</keyword>
<keyword evidence="18" id="KW-1185">Reference proteome</keyword>
<dbReference type="InterPro" id="IPR050749">
    <property type="entry name" value="Glycosyl_Hydrolase_47"/>
</dbReference>
<evidence type="ECO:0000256" key="14">
    <source>
        <dbReference type="RuleBase" id="RU361193"/>
    </source>
</evidence>
<reference evidence="17 18" key="1">
    <citation type="journal article" date="2020" name="ISME J.">
        <title>Uncovering the hidden diversity of litter-decomposition mechanisms in mushroom-forming fungi.</title>
        <authorList>
            <person name="Floudas D."/>
            <person name="Bentzer J."/>
            <person name="Ahren D."/>
            <person name="Johansson T."/>
            <person name="Persson P."/>
            <person name="Tunlid A."/>
        </authorList>
    </citation>
    <scope>NUCLEOTIDE SEQUENCE [LARGE SCALE GENOMIC DNA]</scope>
    <source>
        <strain evidence="17 18">CBS 406.79</strain>
    </source>
</reference>
<comment type="pathway">
    <text evidence="2">Protein modification; protein glycosylation.</text>
</comment>
<comment type="similarity">
    <text evidence="3 14">Belongs to the glycosyl hydrolase 47 family.</text>
</comment>
<dbReference type="OrthoDB" id="8118055at2759"/>
<gene>
    <name evidence="17" type="ORF">D9757_004083</name>
</gene>
<evidence type="ECO:0000256" key="1">
    <source>
        <dbReference type="ARBA" id="ARBA00001913"/>
    </source>
</evidence>
<evidence type="ECO:0000256" key="16">
    <source>
        <dbReference type="SAM" id="SignalP"/>
    </source>
</evidence>
<feature type="binding site" evidence="12">
    <location>
        <position position="503"/>
    </location>
    <ligand>
        <name>Ca(2+)</name>
        <dbReference type="ChEBI" id="CHEBI:29108"/>
    </ligand>
</feature>
<feature type="signal peptide" evidence="16">
    <location>
        <begin position="1"/>
        <end position="23"/>
    </location>
</feature>
<keyword evidence="7" id="KW-0325">Glycoprotein</keyword>
<feature type="compositionally biased region" description="Pro residues" evidence="15">
    <location>
        <begin position="539"/>
        <end position="556"/>
    </location>
</feature>
<feature type="active site" description="Proton donor" evidence="11">
    <location>
        <position position="374"/>
    </location>
</feature>
<comment type="catalytic activity">
    <reaction evidence="10">
        <text>N(4)-(alpha-D-Man-(1-&gt;2)-alpha-D-Man-(1-&gt;2)-alpha-D-Man-(1-&gt;3)-[alpha-D-Man-(1-&gt;2)-alpha-D-Man-(1-&gt;3)-[alpha-D-Man-(1-&gt;2)-alpha-D-Man-(1-&gt;6)]-alpha-D-Man-(1-&gt;6)]-beta-D-Man-(1-&gt;4)-beta-D-GlcNAc-(1-&gt;4)-beta-D-GlcNAc)-L-asparaginyl-[protein] (N-glucan mannose isomer 9A1,2,3B1,2,3) + 4 H2O = N(4)-(alpha-D-Man-(1-&gt;3)-[alpha-D-Man-(1-&gt;3)-[alpha-D-Man-(1-&gt;6)]-alpha-D-Man-(1-&gt;6)]-beta-D-Man-(1-&gt;4)-beta-D-GlcNAc-(1-&gt;4)-beta-D-GlcNAc)-L-asparaginyl-[protein] (N-glucan mannose isomer 5A1,2) + 4 beta-D-mannose</text>
        <dbReference type="Rhea" id="RHEA:56008"/>
        <dbReference type="Rhea" id="RHEA-COMP:14356"/>
        <dbReference type="Rhea" id="RHEA-COMP:14367"/>
        <dbReference type="ChEBI" id="CHEBI:15377"/>
        <dbReference type="ChEBI" id="CHEBI:28563"/>
        <dbReference type="ChEBI" id="CHEBI:59087"/>
        <dbReference type="ChEBI" id="CHEBI:139493"/>
        <dbReference type="EC" id="3.2.1.113"/>
    </reaction>
</comment>
<dbReference type="PANTHER" id="PTHR11742">
    <property type="entry name" value="MANNOSYL-OLIGOSACCHARIDE ALPHA-1,2-MANNOSIDASE-RELATED"/>
    <property type="match status" value="1"/>
</dbReference>
<dbReference type="Gene3D" id="1.50.10.10">
    <property type="match status" value="1"/>
</dbReference>
<dbReference type="EC" id="3.2.1.-" evidence="14"/>
<proteinExistence type="inferred from homology"/>
<name>A0A8H5MDE7_9AGAR</name>
<evidence type="ECO:0000256" key="3">
    <source>
        <dbReference type="ARBA" id="ARBA00007658"/>
    </source>
</evidence>
<dbReference type="GO" id="GO:0016020">
    <property type="term" value="C:membrane"/>
    <property type="evidence" value="ECO:0007669"/>
    <property type="project" value="InterPro"/>
</dbReference>
<evidence type="ECO:0000256" key="12">
    <source>
        <dbReference type="PIRSR" id="PIRSR601382-2"/>
    </source>
</evidence>
<dbReference type="GO" id="GO:0005783">
    <property type="term" value="C:endoplasmic reticulum"/>
    <property type="evidence" value="ECO:0007669"/>
    <property type="project" value="TreeGrafter"/>
</dbReference>
<evidence type="ECO:0000256" key="13">
    <source>
        <dbReference type="PIRSR" id="PIRSR601382-3"/>
    </source>
</evidence>
<evidence type="ECO:0000256" key="11">
    <source>
        <dbReference type="PIRSR" id="PIRSR601382-1"/>
    </source>
</evidence>
<dbReference type="GO" id="GO:0036503">
    <property type="term" value="P:ERAD pathway"/>
    <property type="evidence" value="ECO:0007669"/>
    <property type="project" value="UniProtKB-ARBA"/>
</dbReference>
<evidence type="ECO:0000313" key="17">
    <source>
        <dbReference type="EMBL" id="KAF5389586.1"/>
    </source>
</evidence>
<dbReference type="AlphaFoldDB" id="A0A8H5MDE7"/>
<evidence type="ECO:0000256" key="15">
    <source>
        <dbReference type="SAM" id="MobiDB-lite"/>
    </source>
</evidence>
<evidence type="ECO:0000256" key="4">
    <source>
        <dbReference type="ARBA" id="ARBA00022729"/>
    </source>
</evidence>
<dbReference type="InterPro" id="IPR001382">
    <property type="entry name" value="Glyco_hydro_47"/>
</dbReference>
<dbReference type="Pfam" id="PF01532">
    <property type="entry name" value="Glyco_hydro_47"/>
    <property type="match status" value="1"/>
</dbReference>